<dbReference type="Proteomes" id="UP001479436">
    <property type="component" value="Unassembled WGS sequence"/>
</dbReference>
<evidence type="ECO:0000313" key="2">
    <source>
        <dbReference type="Proteomes" id="UP001479436"/>
    </source>
</evidence>
<organism evidence="1 2">
    <name type="scientific">Basidiobolus ranarum</name>
    <dbReference type="NCBI Taxonomy" id="34480"/>
    <lineage>
        <taxon>Eukaryota</taxon>
        <taxon>Fungi</taxon>
        <taxon>Fungi incertae sedis</taxon>
        <taxon>Zoopagomycota</taxon>
        <taxon>Entomophthoromycotina</taxon>
        <taxon>Basidiobolomycetes</taxon>
        <taxon>Basidiobolales</taxon>
        <taxon>Basidiobolaceae</taxon>
        <taxon>Basidiobolus</taxon>
    </lineage>
</organism>
<sequence>RLSRNSFATKHYLLNQVKPAIQKDLDFLIQTYSVGDYDDQEIRSAAIQNWASEYTKVANSAITHLIQFSSLDTQRKNDDLSSVLSAICPKLNSLEKSDSSTSVHSPLSVKALSITTAHPLMGSVLVGMRRPEYVDDALTSLKYSEQLDEDDLSDIYQCPLLM</sequence>
<evidence type="ECO:0000313" key="1">
    <source>
        <dbReference type="EMBL" id="KAK9766339.1"/>
    </source>
</evidence>
<reference evidence="1 2" key="1">
    <citation type="submission" date="2023-04" db="EMBL/GenBank/DDBJ databases">
        <title>Genome of Basidiobolus ranarum AG-B5.</title>
        <authorList>
            <person name="Stajich J.E."/>
            <person name="Carter-House D."/>
            <person name="Gryganskyi A."/>
        </authorList>
    </citation>
    <scope>NUCLEOTIDE SEQUENCE [LARGE SCALE GENOMIC DNA]</scope>
    <source>
        <strain evidence="1 2">AG-B5</strain>
    </source>
</reference>
<feature type="non-terminal residue" evidence="1">
    <location>
        <position position="1"/>
    </location>
</feature>
<accession>A0ABR2WXV3</accession>
<gene>
    <name evidence="1" type="ORF">K7432_004662</name>
</gene>
<dbReference type="EMBL" id="JASJQH010000165">
    <property type="protein sequence ID" value="KAK9766339.1"/>
    <property type="molecule type" value="Genomic_DNA"/>
</dbReference>
<name>A0ABR2WXV3_9FUNG</name>
<proteinExistence type="predicted"/>
<keyword evidence="2" id="KW-1185">Reference proteome</keyword>
<comment type="caution">
    <text evidence="1">The sequence shown here is derived from an EMBL/GenBank/DDBJ whole genome shotgun (WGS) entry which is preliminary data.</text>
</comment>
<protein>
    <submittedName>
        <fullName evidence="1">Uncharacterized protein</fullName>
    </submittedName>
</protein>